<evidence type="ECO:0000313" key="1">
    <source>
        <dbReference type="EMBL" id="JAD43128.1"/>
    </source>
</evidence>
<protein>
    <submittedName>
        <fullName evidence="1">Uncharacterized protein</fullName>
    </submittedName>
</protein>
<accession>A0A0A8ZZL9</accession>
<dbReference type="AlphaFoldDB" id="A0A0A8ZZL9"/>
<name>A0A0A8ZZL9_ARUDO</name>
<proteinExistence type="predicted"/>
<reference evidence="1" key="2">
    <citation type="journal article" date="2015" name="Data Brief">
        <title>Shoot transcriptome of the giant reed, Arundo donax.</title>
        <authorList>
            <person name="Barrero R.A."/>
            <person name="Guerrero F.D."/>
            <person name="Moolhuijzen P."/>
            <person name="Goolsby J.A."/>
            <person name="Tidwell J."/>
            <person name="Bellgard S.E."/>
            <person name="Bellgard M.I."/>
        </authorList>
    </citation>
    <scope>NUCLEOTIDE SEQUENCE</scope>
    <source>
        <tissue evidence="1">Shoot tissue taken approximately 20 cm above the soil surface</tissue>
    </source>
</reference>
<sequence>MHTNRTITKQKLVEYHKE</sequence>
<organism evidence="1">
    <name type="scientific">Arundo donax</name>
    <name type="common">Giant reed</name>
    <name type="synonym">Donax arundinaceus</name>
    <dbReference type="NCBI Taxonomy" id="35708"/>
    <lineage>
        <taxon>Eukaryota</taxon>
        <taxon>Viridiplantae</taxon>
        <taxon>Streptophyta</taxon>
        <taxon>Embryophyta</taxon>
        <taxon>Tracheophyta</taxon>
        <taxon>Spermatophyta</taxon>
        <taxon>Magnoliopsida</taxon>
        <taxon>Liliopsida</taxon>
        <taxon>Poales</taxon>
        <taxon>Poaceae</taxon>
        <taxon>PACMAD clade</taxon>
        <taxon>Arundinoideae</taxon>
        <taxon>Arundineae</taxon>
        <taxon>Arundo</taxon>
    </lineage>
</organism>
<dbReference type="EMBL" id="GBRH01254767">
    <property type="protein sequence ID" value="JAD43128.1"/>
    <property type="molecule type" value="Transcribed_RNA"/>
</dbReference>
<reference evidence="1" key="1">
    <citation type="submission" date="2014-09" db="EMBL/GenBank/DDBJ databases">
        <authorList>
            <person name="Magalhaes I.L.F."/>
            <person name="Oliveira U."/>
            <person name="Santos F.R."/>
            <person name="Vidigal T.H.D.A."/>
            <person name="Brescovit A.D."/>
            <person name="Santos A.J."/>
        </authorList>
    </citation>
    <scope>NUCLEOTIDE SEQUENCE</scope>
    <source>
        <tissue evidence="1">Shoot tissue taken approximately 20 cm above the soil surface</tissue>
    </source>
</reference>